<dbReference type="Proteomes" id="UP000564496">
    <property type="component" value="Unassembled WGS sequence"/>
</dbReference>
<dbReference type="EMBL" id="JACBZR010000002">
    <property type="protein sequence ID" value="NYI81200.1"/>
    <property type="molecule type" value="Genomic_DNA"/>
</dbReference>
<evidence type="ECO:0000256" key="1">
    <source>
        <dbReference type="SAM" id="MobiDB-lite"/>
    </source>
</evidence>
<feature type="compositionally biased region" description="Low complexity" evidence="1">
    <location>
        <begin position="43"/>
        <end position="100"/>
    </location>
</feature>
<evidence type="ECO:0000313" key="3">
    <source>
        <dbReference type="Proteomes" id="UP000564496"/>
    </source>
</evidence>
<gene>
    <name evidence="2" type="ORF">BJ988_005908</name>
</gene>
<reference evidence="2 3" key="1">
    <citation type="submission" date="2020-07" db="EMBL/GenBank/DDBJ databases">
        <title>Sequencing the genomes of 1000 actinobacteria strains.</title>
        <authorList>
            <person name="Klenk H.-P."/>
        </authorList>
    </citation>
    <scope>NUCLEOTIDE SEQUENCE [LARGE SCALE GENOMIC DNA]</scope>
    <source>
        <strain evidence="2 3">DSM 26487</strain>
    </source>
</reference>
<sequence length="187" mass="19626">MARPKLTNLISNLEGTAPEPVEASEPREETPAEDAGSAPALQSVPSAPVEAPVETPVVVETAEPNPAPAPKKQSAAKPATTKTAATKTAATKTKPAKAAPVVEDGGPRYLQLTRKEARFTEEQLDGLTVLTRRLNKRRGGAGERFTDNTLIRVAVDLLLSEAETLLGGGVATTEDEIRDLLGVRATS</sequence>
<name>A0A7Z0IVN4_9ACTN</name>
<organism evidence="2 3">
    <name type="scientific">Nocardioides panzhihuensis</name>
    <dbReference type="NCBI Taxonomy" id="860243"/>
    <lineage>
        <taxon>Bacteria</taxon>
        <taxon>Bacillati</taxon>
        <taxon>Actinomycetota</taxon>
        <taxon>Actinomycetes</taxon>
        <taxon>Propionibacteriales</taxon>
        <taxon>Nocardioidaceae</taxon>
        <taxon>Nocardioides</taxon>
    </lineage>
</organism>
<dbReference type="RefSeq" id="WP_218861832.1">
    <property type="nucleotide sequence ID" value="NZ_JACBZR010000002.1"/>
</dbReference>
<dbReference type="AlphaFoldDB" id="A0A7Z0IVN4"/>
<accession>A0A7Z0IVN4</accession>
<protein>
    <submittedName>
        <fullName evidence="2">Putative component of type VI protein secretion system</fullName>
    </submittedName>
</protein>
<keyword evidence="3" id="KW-1185">Reference proteome</keyword>
<feature type="region of interest" description="Disordered" evidence="1">
    <location>
        <begin position="1"/>
        <end position="104"/>
    </location>
</feature>
<proteinExistence type="predicted"/>
<comment type="caution">
    <text evidence="2">The sequence shown here is derived from an EMBL/GenBank/DDBJ whole genome shotgun (WGS) entry which is preliminary data.</text>
</comment>
<evidence type="ECO:0000313" key="2">
    <source>
        <dbReference type="EMBL" id="NYI81200.1"/>
    </source>
</evidence>